<name>W1NWN2_AMBTC</name>
<protein>
    <submittedName>
        <fullName evidence="1">Uncharacterized protein</fullName>
    </submittedName>
</protein>
<dbReference type="EMBL" id="KI394994">
    <property type="protein sequence ID" value="ERM99670.1"/>
    <property type="molecule type" value="Genomic_DNA"/>
</dbReference>
<dbReference type="Gramene" id="ERM99670">
    <property type="protein sequence ID" value="ERM99670"/>
    <property type="gene ID" value="AMTR_s00099p00039670"/>
</dbReference>
<dbReference type="Proteomes" id="UP000017836">
    <property type="component" value="Unassembled WGS sequence"/>
</dbReference>
<dbReference type="AlphaFoldDB" id="W1NWN2"/>
<dbReference type="HOGENOM" id="CLU_2174400_0_0_1"/>
<keyword evidence="2" id="KW-1185">Reference proteome</keyword>
<proteinExistence type="predicted"/>
<accession>W1NWN2</accession>
<sequence length="110" mass="11905">MKHGLAKVFVKRLRLSTRLEALSKGIHQGSKHRAKAFTKVRRISSKKAFVKARRIGSKIFSGGSTATKCSIFPATFRVGVKSGICSLWGEGKGSVALRIKGLGMLRGCCN</sequence>
<organism evidence="1 2">
    <name type="scientific">Amborella trichopoda</name>
    <dbReference type="NCBI Taxonomy" id="13333"/>
    <lineage>
        <taxon>Eukaryota</taxon>
        <taxon>Viridiplantae</taxon>
        <taxon>Streptophyta</taxon>
        <taxon>Embryophyta</taxon>
        <taxon>Tracheophyta</taxon>
        <taxon>Spermatophyta</taxon>
        <taxon>Magnoliopsida</taxon>
        <taxon>Amborellales</taxon>
        <taxon>Amborellaceae</taxon>
        <taxon>Amborella</taxon>
    </lineage>
</organism>
<reference evidence="2" key="1">
    <citation type="journal article" date="2013" name="Science">
        <title>The Amborella genome and the evolution of flowering plants.</title>
        <authorList>
            <consortium name="Amborella Genome Project"/>
        </authorList>
    </citation>
    <scope>NUCLEOTIDE SEQUENCE [LARGE SCALE GENOMIC DNA]</scope>
</reference>
<gene>
    <name evidence="1" type="ORF">AMTR_s00099p00039670</name>
</gene>
<evidence type="ECO:0000313" key="2">
    <source>
        <dbReference type="Proteomes" id="UP000017836"/>
    </source>
</evidence>
<evidence type="ECO:0000313" key="1">
    <source>
        <dbReference type="EMBL" id="ERM99670.1"/>
    </source>
</evidence>